<feature type="transmembrane region" description="Helical" evidence="1">
    <location>
        <begin position="36"/>
        <end position="55"/>
    </location>
</feature>
<evidence type="ECO:0000313" key="2">
    <source>
        <dbReference type="EMBL" id="QHT18037.1"/>
    </source>
</evidence>
<dbReference type="EMBL" id="MN739647">
    <property type="protein sequence ID" value="QHT18037.1"/>
    <property type="molecule type" value="Genomic_DNA"/>
</dbReference>
<protein>
    <submittedName>
        <fullName evidence="2">Uncharacterized protein</fullName>
    </submittedName>
</protein>
<evidence type="ECO:0000256" key="1">
    <source>
        <dbReference type="SAM" id="Phobius"/>
    </source>
</evidence>
<proteinExistence type="predicted"/>
<organism evidence="2">
    <name type="scientific">viral metagenome</name>
    <dbReference type="NCBI Taxonomy" id="1070528"/>
    <lineage>
        <taxon>unclassified sequences</taxon>
        <taxon>metagenomes</taxon>
        <taxon>organismal metagenomes</taxon>
    </lineage>
</organism>
<keyword evidence="1" id="KW-1133">Transmembrane helix</keyword>
<dbReference type="AlphaFoldDB" id="A0A6C0DN63"/>
<keyword evidence="1" id="KW-0812">Transmembrane</keyword>
<reference evidence="2" key="1">
    <citation type="journal article" date="2020" name="Nature">
        <title>Giant virus diversity and host interactions through global metagenomics.</title>
        <authorList>
            <person name="Schulz F."/>
            <person name="Roux S."/>
            <person name="Paez-Espino D."/>
            <person name="Jungbluth S."/>
            <person name="Walsh D.A."/>
            <person name="Denef V.J."/>
            <person name="McMahon K.D."/>
            <person name="Konstantinidis K.T."/>
            <person name="Eloe-Fadrosh E.A."/>
            <person name="Kyrpides N.C."/>
            <person name="Woyke T."/>
        </authorList>
    </citation>
    <scope>NUCLEOTIDE SEQUENCE</scope>
    <source>
        <strain evidence="2">GVMAG-M-3300023174-3</strain>
    </source>
</reference>
<keyword evidence="1" id="KW-0472">Membrane</keyword>
<sequence>MEKAFGIAILVTLVFGVAKFLEMKYLEKTWKPLKVLIRDAVIVFLSCFMGSFLVLEFNGSIQDFFNVVTETKTLNPASTQVFTDAPGF</sequence>
<name>A0A6C0DN63_9ZZZZ</name>
<accession>A0A6C0DN63</accession>